<comment type="caution">
    <text evidence="2">The sequence shown here is derived from an EMBL/GenBank/DDBJ whole genome shotgun (WGS) entry which is preliminary data.</text>
</comment>
<keyword evidence="3" id="KW-1185">Reference proteome</keyword>
<dbReference type="EMBL" id="AZBU02000012">
    <property type="protein sequence ID" value="TKR59685.1"/>
    <property type="molecule type" value="Genomic_DNA"/>
</dbReference>
<name>A0A4V5ZXG2_STECR</name>
<proteinExistence type="predicted"/>
<evidence type="ECO:0000256" key="1">
    <source>
        <dbReference type="SAM" id="Phobius"/>
    </source>
</evidence>
<dbReference type="Proteomes" id="UP000298663">
    <property type="component" value="Unassembled WGS sequence"/>
</dbReference>
<keyword evidence="1" id="KW-1133">Transmembrane helix</keyword>
<reference evidence="2 3" key="2">
    <citation type="journal article" date="2019" name="G3 (Bethesda)">
        <title>Hybrid Assembly of the Genome of the Entomopathogenic Nematode Steinernema carpocapsae Identifies the X-Chromosome.</title>
        <authorList>
            <person name="Serra L."/>
            <person name="Macchietto M."/>
            <person name="Macias-Munoz A."/>
            <person name="McGill C.J."/>
            <person name="Rodriguez I.M."/>
            <person name="Rodriguez B."/>
            <person name="Murad R."/>
            <person name="Mortazavi A."/>
        </authorList>
    </citation>
    <scope>NUCLEOTIDE SEQUENCE [LARGE SCALE GENOMIC DNA]</scope>
    <source>
        <strain evidence="2 3">ALL</strain>
    </source>
</reference>
<reference evidence="2 3" key="1">
    <citation type="journal article" date="2015" name="Genome Biol.">
        <title>Comparative genomics of Steinernema reveals deeply conserved gene regulatory networks.</title>
        <authorList>
            <person name="Dillman A.R."/>
            <person name="Macchietto M."/>
            <person name="Porter C.F."/>
            <person name="Rogers A."/>
            <person name="Williams B."/>
            <person name="Antoshechkin I."/>
            <person name="Lee M.M."/>
            <person name="Goodwin Z."/>
            <person name="Lu X."/>
            <person name="Lewis E.E."/>
            <person name="Goodrich-Blair H."/>
            <person name="Stock S.P."/>
            <person name="Adams B.J."/>
            <person name="Sternberg P.W."/>
            <person name="Mortazavi A."/>
        </authorList>
    </citation>
    <scope>NUCLEOTIDE SEQUENCE [LARGE SCALE GENOMIC DNA]</scope>
    <source>
        <strain evidence="2 3">ALL</strain>
    </source>
</reference>
<dbReference type="AlphaFoldDB" id="A0A4V5ZXG2"/>
<feature type="transmembrane region" description="Helical" evidence="1">
    <location>
        <begin position="20"/>
        <end position="48"/>
    </location>
</feature>
<evidence type="ECO:0000313" key="2">
    <source>
        <dbReference type="EMBL" id="TKR59685.1"/>
    </source>
</evidence>
<sequence length="81" mass="9411">MLSEKFFMRLDSFGYSNYWFYRYAFAYGPIFGIGSFCCTLGIVISVLVQKRVFTSNVKISKLGIRLLIESLLVCIPYQHCF</sequence>
<organism evidence="2 3">
    <name type="scientific">Steinernema carpocapsae</name>
    <name type="common">Entomopathogenic nematode</name>
    <dbReference type="NCBI Taxonomy" id="34508"/>
    <lineage>
        <taxon>Eukaryota</taxon>
        <taxon>Metazoa</taxon>
        <taxon>Ecdysozoa</taxon>
        <taxon>Nematoda</taxon>
        <taxon>Chromadorea</taxon>
        <taxon>Rhabditida</taxon>
        <taxon>Tylenchina</taxon>
        <taxon>Panagrolaimomorpha</taxon>
        <taxon>Strongyloidoidea</taxon>
        <taxon>Steinernematidae</taxon>
        <taxon>Steinernema</taxon>
    </lineage>
</organism>
<keyword evidence="1" id="KW-0812">Transmembrane</keyword>
<gene>
    <name evidence="2" type="ORF">L596_029323</name>
</gene>
<accession>A0A4V5ZXG2</accession>
<protein>
    <submittedName>
        <fullName evidence="2">Uncharacterized protein</fullName>
    </submittedName>
</protein>
<keyword evidence="1" id="KW-0472">Membrane</keyword>
<evidence type="ECO:0000313" key="3">
    <source>
        <dbReference type="Proteomes" id="UP000298663"/>
    </source>
</evidence>